<feature type="compositionally biased region" description="Basic residues" evidence="9">
    <location>
        <begin position="155"/>
        <end position="168"/>
    </location>
</feature>
<feature type="domain" description="C2H2-type" evidence="10">
    <location>
        <begin position="354"/>
        <end position="377"/>
    </location>
</feature>
<keyword evidence="12" id="KW-1185">Reference proteome</keyword>
<evidence type="ECO:0000256" key="5">
    <source>
        <dbReference type="ARBA" id="ARBA00023015"/>
    </source>
</evidence>
<dbReference type="PANTHER" id="PTHR46179">
    <property type="entry name" value="ZINC FINGER PROTEIN"/>
    <property type="match status" value="1"/>
</dbReference>
<dbReference type="Pfam" id="PF00096">
    <property type="entry name" value="zf-C2H2"/>
    <property type="match status" value="1"/>
</dbReference>
<evidence type="ECO:0000256" key="3">
    <source>
        <dbReference type="ARBA" id="ARBA00022771"/>
    </source>
</evidence>
<feature type="domain" description="C2H2-type" evidence="10">
    <location>
        <begin position="294"/>
        <end position="322"/>
    </location>
</feature>
<dbReference type="SUPFAM" id="SSF57667">
    <property type="entry name" value="beta-beta-alpha zinc fingers"/>
    <property type="match status" value="3"/>
</dbReference>
<evidence type="ECO:0000259" key="10">
    <source>
        <dbReference type="PROSITE" id="PS50157"/>
    </source>
</evidence>
<reference evidence="11" key="1">
    <citation type="submission" date="2020-11" db="EMBL/GenBank/DDBJ databases">
        <authorList>
            <person name="Tran Van P."/>
        </authorList>
    </citation>
    <scope>NUCLEOTIDE SEQUENCE</scope>
</reference>
<evidence type="ECO:0000313" key="11">
    <source>
        <dbReference type="EMBL" id="CAD7630549.1"/>
    </source>
</evidence>
<evidence type="ECO:0000256" key="9">
    <source>
        <dbReference type="SAM" id="MobiDB-lite"/>
    </source>
</evidence>
<keyword evidence="3 8" id="KW-0863">Zinc-finger</keyword>
<dbReference type="Proteomes" id="UP000759131">
    <property type="component" value="Unassembled WGS sequence"/>
</dbReference>
<keyword evidence="5" id="KW-0805">Transcription regulation</keyword>
<dbReference type="EMBL" id="OC862824">
    <property type="protein sequence ID" value="CAD7630549.1"/>
    <property type="molecule type" value="Genomic_DNA"/>
</dbReference>
<dbReference type="PROSITE" id="PS00028">
    <property type="entry name" value="ZINC_FINGER_C2H2_1"/>
    <property type="match status" value="4"/>
</dbReference>
<keyword evidence="7" id="KW-0539">Nucleus</keyword>
<dbReference type="EMBL" id="CAJPIZ010008249">
    <property type="protein sequence ID" value="CAG2110979.1"/>
    <property type="molecule type" value="Genomic_DNA"/>
</dbReference>
<evidence type="ECO:0000256" key="7">
    <source>
        <dbReference type="ARBA" id="ARBA00023242"/>
    </source>
</evidence>
<dbReference type="GO" id="GO:0008270">
    <property type="term" value="F:zinc ion binding"/>
    <property type="evidence" value="ECO:0007669"/>
    <property type="project" value="UniProtKB-KW"/>
</dbReference>
<evidence type="ECO:0000313" key="12">
    <source>
        <dbReference type="Proteomes" id="UP000759131"/>
    </source>
</evidence>
<dbReference type="AlphaFoldDB" id="A0A7R9Q374"/>
<gene>
    <name evidence="11" type="ORF">OSB1V03_LOCUS10961</name>
</gene>
<comment type="subcellular location">
    <subcellularLocation>
        <location evidence="1">Nucleus</location>
    </subcellularLocation>
</comment>
<evidence type="ECO:0000256" key="8">
    <source>
        <dbReference type="PROSITE-ProRule" id="PRU00042"/>
    </source>
</evidence>
<feature type="compositionally biased region" description="Acidic residues" evidence="9">
    <location>
        <begin position="421"/>
        <end position="430"/>
    </location>
</feature>
<feature type="region of interest" description="Disordered" evidence="9">
    <location>
        <begin position="405"/>
        <end position="430"/>
    </location>
</feature>
<accession>A0A7R9Q374</accession>
<proteinExistence type="predicted"/>
<evidence type="ECO:0000256" key="2">
    <source>
        <dbReference type="ARBA" id="ARBA00022723"/>
    </source>
</evidence>
<evidence type="ECO:0000256" key="1">
    <source>
        <dbReference type="ARBA" id="ARBA00004123"/>
    </source>
</evidence>
<keyword evidence="6" id="KW-0804">Transcription</keyword>
<keyword evidence="2" id="KW-0479">Metal-binding</keyword>
<organism evidence="11">
    <name type="scientific">Medioppia subpectinata</name>
    <dbReference type="NCBI Taxonomy" id="1979941"/>
    <lineage>
        <taxon>Eukaryota</taxon>
        <taxon>Metazoa</taxon>
        <taxon>Ecdysozoa</taxon>
        <taxon>Arthropoda</taxon>
        <taxon>Chelicerata</taxon>
        <taxon>Arachnida</taxon>
        <taxon>Acari</taxon>
        <taxon>Acariformes</taxon>
        <taxon>Sarcoptiformes</taxon>
        <taxon>Oribatida</taxon>
        <taxon>Brachypylina</taxon>
        <taxon>Oppioidea</taxon>
        <taxon>Oppiidae</taxon>
        <taxon>Medioppia</taxon>
    </lineage>
</organism>
<dbReference type="PANTHER" id="PTHR46179:SF13">
    <property type="entry name" value="C2H2-TYPE DOMAIN-CONTAINING PROTEIN"/>
    <property type="match status" value="1"/>
</dbReference>
<protein>
    <recommendedName>
        <fullName evidence="10">C2H2-type domain-containing protein</fullName>
    </recommendedName>
</protein>
<feature type="region of interest" description="Disordered" evidence="9">
    <location>
        <begin position="141"/>
        <end position="168"/>
    </location>
</feature>
<dbReference type="SMART" id="SM00355">
    <property type="entry name" value="ZnF_C2H2"/>
    <property type="match status" value="8"/>
</dbReference>
<keyword evidence="4" id="KW-0862">Zinc</keyword>
<dbReference type="Gene3D" id="3.30.160.60">
    <property type="entry name" value="Classic Zinc Finger"/>
    <property type="match status" value="3"/>
</dbReference>
<name>A0A7R9Q374_9ACAR</name>
<sequence>MHFAVNMKTTCGCDHIRTLIHTNDHHFNDYQRLKREVSGRSRGHCVNPEEMATDGTDDTMDQTCGTSSGDKPAVELSLIEAMKTKMSALTGAAAVVSPKVTDRKPCDITGALLPAPITCNECQTVFANCLDFVNHTSLAPKLTKKSGTKSSPSRPSKRTKKSIGSRKVIKTEPTKPFEMINSDSEEIPIYPVMNGYRCGYKGCTYTATYRRFIEMHFTVHSTATPFWCGVNGCEMSFRSEQALTGHQSTAHPNPSNRRWIVCHRTGCRFRTKSRANWVEHNITHRSSDPQPERYTCDVCNKSYTRLTVLSEHMKLSHTGSATATAPTSTSAITTTIESVAIGTTAAADSGGDPYLCEHCPRTYRSLATLNTHVRREHRYPYVCDSEGCISRFESDHLLDEHRARVHGSGYTGGDNETNGEPVEETNDNNNPIDDELTDESHAVSAVKAVGDLLEIPIFTLATGFVCGYPGCAYSARQRGAVTAHFAVHQTERPFSPVDVPQMTIVTVGGE</sequence>
<dbReference type="GO" id="GO:0006357">
    <property type="term" value="P:regulation of transcription by RNA polymerase II"/>
    <property type="evidence" value="ECO:0007669"/>
    <property type="project" value="TreeGrafter"/>
</dbReference>
<dbReference type="InterPro" id="IPR051061">
    <property type="entry name" value="Zinc_finger_trans_reg"/>
</dbReference>
<dbReference type="Pfam" id="PF13912">
    <property type="entry name" value="zf-C2H2_6"/>
    <property type="match status" value="2"/>
</dbReference>
<dbReference type="GO" id="GO:0005634">
    <property type="term" value="C:nucleus"/>
    <property type="evidence" value="ECO:0007669"/>
    <property type="project" value="UniProtKB-SubCell"/>
</dbReference>
<dbReference type="InterPro" id="IPR036236">
    <property type="entry name" value="Znf_C2H2_sf"/>
</dbReference>
<evidence type="ECO:0000256" key="6">
    <source>
        <dbReference type="ARBA" id="ARBA00023163"/>
    </source>
</evidence>
<dbReference type="InterPro" id="IPR013087">
    <property type="entry name" value="Znf_C2H2_type"/>
</dbReference>
<evidence type="ECO:0000256" key="4">
    <source>
        <dbReference type="ARBA" id="ARBA00022833"/>
    </source>
</evidence>
<dbReference type="OrthoDB" id="6330646at2759"/>
<dbReference type="PROSITE" id="PS50157">
    <property type="entry name" value="ZINC_FINGER_C2H2_2"/>
    <property type="match status" value="3"/>
</dbReference>
<feature type="domain" description="C2H2-type" evidence="10">
    <location>
        <begin position="464"/>
        <end position="493"/>
    </location>
</feature>